<accession>A0A4Z0V498</accession>
<dbReference type="RefSeq" id="WP_135472932.1">
    <property type="nucleotide sequence ID" value="NZ_SJSA01000003.1"/>
</dbReference>
<protein>
    <submittedName>
        <fullName evidence="2">Uncharacterized protein</fullName>
    </submittedName>
</protein>
<organism evidence="2 3">
    <name type="scientific">Duncaniella freteri</name>
    <dbReference type="NCBI Taxonomy" id="2530391"/>
    <lineage>
        <taxon>Bacteria</taxon>
        <taxon>Pseudomonadati</taxon>
        <taxon>Bacteroidota</taxon>
        <taxon>Bacteroidia</taxon>
        <taxon>Bacteroidales</taxon>
        <taxon>Muribaculaceae</taxon>
        <taxon>Duncaniella</taxon>
    </lineage>
</organism>
<keyword evidence="1" id="KW-0812">Transmembrane</keyword>
<comment type="caution">
    <text evidence="2">The sequence shown here is derived from an EMBL/GenBank/DDBJ whole genome shotgun (WGS) entry which is preliminary data.</text>
</comment>
<keyword evidence="1" id="KW-0472">Membrane</keyword>
<evidence type="ECO:0000313" key="2">
    <source>
        <dbReference type="EMBL" id="TGG35149.1"/>
    </source>
</evidence>
<reference evidence="2 3" key="1">
    <citation type="submission" date="2019-02" db="EMBL/GenBank/DDBJ databases">
        <title>Isolation and identification of novel species under the genus Muribaculum.</title>
        <authorList>
            <person name="Miyake S."/>
            <person name="Ding Y."/>
            <person name="Low A."/>
            <person name="Soh M."/>
            <person name="Seedorf H."/>
        </authorList>
    </citation>
    <scope>NUCLEOTIDE SEQUENCE [LARGE SCALE GENOMIC DNA]</scope>
    <source>
        <strain evidence="2 3">TLL-A3</strain>
        <plasmid evidence="2">pTAA-3-1</plasmid>
    </source>
</reference>
<keyword evidence="2" id="KW-0614">Plasmid</keyword>
<geneLocation type="plasmid" evidence="2">
    <name>pTAA-3-1</name>
</geneLocation>
<evidence type="ECO:0000256" key="1">
    <source>
        <dbReference type="SAM" id="Phobius"/>
    </source>
</evidence>
<dbReference type="EMBL" id="SJSA01000003">
    <property type="protein sequence ID" value="TGG35149.1"/>
    <property type="molecule type" value="Genomic_DNA"/>
</dbReference>
<keyword evidence="1" id="KW-1133">Transmembrane helix</keyword>
<name>A0A4Z0V498_9BACT</name>
<feature type="transmembrane region" description="Helical" evidence="1">
    <location>
        <begin position="84"/>
        <end position="103"/>
    </location>
</feature>
<evidence type="ECO:0000313" key="3">
    <source>
        <dbReference type="Proteomes" id="UP000297635"/>
    </source>
</evidence>
<feature type="transmembrane region" description="Helical" evidence="1">
    <location>
        <begin position="42"/>
        <end position="64"/>
    </location>
</feature>
<dbReference type="GeneID" id="82151255"/>
<dbReference type="AlphaFoldDB" id="A0A4Z0V498"/>
<feature type="transmembrane region" description="Helical" evidence="1">
    <location>
        <begin position="109"/>
        <end position="132"/>
    </location>
</feature>
<dbReference type="Proteomes" id="UP000297635">
    <property type="component" value="Unassembled WGS sequence"/>
</dbReference>
<proteinExistence type="predicted"/>
<keyword evidence="3" id="KW-1185">Reference proteome</keyword>
<gene>
    <name evidence="2" type="ORF">EZ315_15835</name>
</gene>
<sequence length="156" mass="17532">MMLQQNSYRNERYSRWLRASQDTTSAMRLVSGAVVLASMSTLSVPVVSMSLIAFVSAVNVIILVRRRYKKPLVMTNRAWRIFSVMLILAVVIVVSTGIVGWKYGKGFEYAAVASLCVFCFSHLFSMSANWLLKPVEKHINNVITRMPNGFCAQCLT</sequence>